<dbReference type="InterPro" id="IPR003006">
    <property type="entry name" value="Ig/MHC_CS"/>
</dbReference>
<dbReference type="SMART" id="SM00407">
    <property type="entry name" value="IGc1"/>
    <property type="match status" value="1"/>
</dbReference>
<keyword evidence="5" id="KW-0812">Transmembrane</keyword>
<dbReference type="Gene3D" id="3.30.500.10">
    <property type="entry name" value="MHC class I-like antigen recognition-like"/>
    <property type="match status" value="1"/>
</dbReference>
<dbReference type="Proteomes" id="UP001166674">
    <property type="component" value="Unassembled WGS sequence"/>
</dbReference>
<dbReference type="InterPro" id="IPR036179">
    <property type="entry name" value="Ig-like_dom_sf"/>
</dbReference>
<keyword evidence="3" id="KW-1003">Cell membrane</keyword>
<dbReference type="PANTHER" id="PTHR16675">
    <property type="entry name" value="MHC CLASS I-RELATED"/>
    <property type="match status" value="1"/>
</dbReference>
<evidence type="ECO:0000256" key="10">
    <source>
        <dbReference type="ARBA" id="ARBA00023180"/>
    </source>
</evidence>
<dbReference type="InterPro" id="IPR037055">
    <property type="entry name" value="MHC_I-like_Ag-recog_sf"/>
</dbReference>
<evidence type="ECO:0000256" key="1">
    <source>
        <dbReference type="ARBA" id="ARBA00004479"/>
    </source>
</evidence>
<dbReference type="Pfam" id="PF07654">
    <property type="entry name" value="C1-set"/>
    <property type="match status" value="1"/>
</dbReference>
<keyword evidence="4" id="KW-0336">GPI-anchor</keyword>
<evidence type="ECO:0000256" key="3">
    <source>
        <dbReference type="ARBA" id="ARBA00022475"/>
    </source>
</evidence>
<evidence type="ECO:0000256" key="2">
    <source>
        <dbReference type="ARBA" id="ARBA00004609"/>
    </source>
</evidence>
<sequence length="553" mass="61402">MPTFITLLQALLRVFCQEKPQRGKAQPAVSGLSRSLEFKRATLNHTPPCPSRLPLKLVWRATIGTSHNHRPAPRRLSSLGERLWVRGGDKKFRMRLLYGLSIFCCRSAARVANSLTMGLSGVLLLLAEAALCAPRGAASGAHSLHYNLTVRSQGGSVQSRYFAEGYWDHQLFLQYDSDNQGSAEPWGPWAEKPLGTENWNTEMQDLAEHIKKLKMTLADINAWQEQKGGSHSLQETRGCKIQEDNSTRAFWNFHYDGEPFLSYDPETRSWTVQPSSARNLAMEVKNSWDADGMQSKDYWAHVHGELCGKLRYLVSRKGSSHSSGASAQGTLLSPAVNVTCVEASEDTINLTCWASGFYPQSISLIWLQDGEPLSQDAQQSEGVFLYEYGSYQTWVSTRIPQGQEQRFSCHVGHSGKNSTVPVSCVSPAAMSKPRKTPTGPEPCQCSPWEALVEQAHGSAARTVTSVPCVASPVLPRSCLLNVSSGELEKFQDRLARFTMHCNDKAKDSVDAGSKELQVKRQLNSCVTKCVDDHMQLIPTIIKRMKESLPSIWK</sequence>
<keyword evidence="9" id="KW-1015">Disulfide bond</keyword>
<dbReference type="GO" id="GO:0005615">
    <property type="term" value="C:extracellular space"/>
    <property type="evidence" value="ECO:0007669"/>
    <property type="project" value="TreeGrafter"/>
</dbReference>
<reference evidence="13" key="1">
    <citation type="submission" date="2020-03" db="EMBL/GenBank/DDBJ databases">
        <title>Studies in the Genomics of Life Span.</title>
        <authorList>
            <person name="Glass D."/>
        </authorList>
    </citation>
    <scope>NUCLEOTIDE SEQUENCE</scope>
    <source>
        <strain evidence="13">SUZIE</strain>
        <tissue evidence="13">Muscle</tissue>
    </source>
</reference>
<keyword evidence="4" id="KW-0449">Lipoprotein</keyword>
<dbReference type="SUPFAM" id="SSF48726">
    <property type="entry name" value="Immunoglobulin"/>
    <property type="match status" value="1"/>
</dbReference>
<dbReference type="SUPFAM" id="SSF54452">
    <property type="entry name" value="MHC antigen-recognition domain"/>
    <property type="match status" value="1"/>
</dbReference>
<keyword evidence="6 11" id="KW-0732">Signal</keyword>
<keyword evidence="8" id="KW-0472">Membrane</keyword>
<keyword evidence="14" id="KW-1185">Reference proteome</keyword>
<evidence type="ECO:0000256" key="9">
    <source>
        <dbReference type="ARBA" id="ARBA00023157"/>
    </source>
</evidence>
<accession>A0AA41MEA0</accession>
<dbReference type="PROSITE" id="PS50835">
    <property type="entry name" value="IG_LIKE"/>
    <property type="match status" value="1"/>
</dbReference>
<dbReference type="InterPro" id="IPR011161">
    <property type="entry name" value="MHC_I-like_Ag-recog"/>
</dbReference>
<organism evidence="13 14">
    <name type="scientific">Sciurus carolinensis</name>
    <name type="common">Eastern gray squirrel</name>
    <dbReference type="NCBI Taxonomy" id="30640"/>
    <lineage>
        <taxon>Eukaryota</taxon>
        <taxon>Metazoa</taxon>
        <taxon>Chordata</taxon>
        <taxon>Craniata</taxon>
        <taxon>Vertebrata</taxon>
        <taxon>Euteleostomi</taxon>
        <taxon>Mammalia</taxon>
        <taxon>Eutheria</taxon>
        <taxon>Euarchontoglires</taxon>
        <taxon>Glires</taxon>
        <taxon>Rodentia</taxon>
        <taxon>Sciuromorpha</taxon>
        <taxon>Sciuridae</taxon>
        <taxon>Sciurinae</taxon>
        <taxon>Sciurini</taxon>
        <taxon>Sciurus</taxon>
    </lineage>
</organism>
<evidence type="ECO:0000256" key="8">
    <source>
        <dbReference type="ARBA" id="ARBA00023136"/>
    </source>
</evidence>
<evidence type="ECO:0000256" key="5">
    <source>
        <dbReference type="ARBA" id="ARBA00022692"/>
    </source>
</evidence>
<comment type="subcellular location">
    <subcellularLocation>
        <location evidence="2">Cell membrane</location>
        <topology evidence="2">Lipid-anchor</topology>
        <topology evidence="2">GPI-anchor</topology>
    </subcellularLocation>
    <subcellularLocation>
        <location evidence="1">Membrane</location>
        <topology evidence="1">Single-pass type I membrane protein</topology>
    </subcellularLocation>
</comment>
<dbReference type="FunFam" id="3.30.500.10:FF:000003">
    <property type="entry name" value="IgG receptor FcRn large subunit p51"/>
    <property type="match status" value="1"/>
</dbReference>
<evidence type="ECO:0000256" key="4">
    <source>
        <dbReference type="ARBA" id="ARBA00022622"/>
    </source>
</evidence>
<dbReference type="InterPro" id="IPR007110">
    <property type="entry name" value="Ig-like_dom"/>
</dbReference>
<evidence type="ECO:0000256" key="11">
    <source>
        <dbReference type="SAM" id="SignalP"/>
    </source>
</evidence>
<evidence type="ECO:0000256" key="6">
    <source>
        <dbReference type="ARBA" id="ARBA00022729"/>
    </source>
</evidence>
<feature type="chain" id="PRO_5041279056" evidence="11">
    <location>
        <begin position="17"/>
        <end position="553"/>
    </location>
</feature>
<name>A0AA41MEA0_SCICA</name>
<dbReference type="PROSITE" id="PS00290">
    <property type="entry name" value="IG_MHC"/>
    <property type="match status" value="1"/>
</dbReference>
<dbReference type="GO" id="GO:0006955">
    <property type="term" value="P:immune response"/>
    <property type="evidence" value="ECO:0007669"/>
    <property type="project" value="TreeGrafter"/>
</dbReference>
<dbReference type="InterPro" id="IPR050208">
    <property type="entry name" value="MHC_class-I_related"/>
</dbReference>
<keyword evidence="7" id="KW-1133">Transmembrane helix</keyword>
<protein>
    <submittedName>
        <fullName evidence="13">MHC class I polypeptide-related sequence A</fullName>
    </submittedName>
</protein>
<dbReference type="Pfam" id="PF05811">
    <property type="entry name" value="DUF842"/>
    <property type="match status" value="1"/>
</dbReference>
<feature type="domain" description="Ig-like" evidence="12">
    <location>
        <begin position="334"/>
        <end position="423"/>
    </location>
</feature>
<keyword evidence="10" id="KW-0325">Glycoprotein</keyword>
<dbReference type="InterPro" id="IPR011162">
    <property type="entry name" value="MHC_I/II-like_Ag-recog"/>
</dbReference>
<dbReference type="Pfam" id="PF00129">
    <property type="entry name" value="MHC_I"/>
    <property type="match status" value="1"/>
</dbReference>
<evidence type="ECO:0000256" key="7">
    <source>
        <dbReference type="ARBA" id="ARBA00022989"/>
    </source>
</evidence>
<evidence type="ECO:0000259" key="12">
    <source>
        <dbReference type="PROSITE" id="PS50835"/>
    </source>
</evidence>
<evidence type="ECO:0000313" key="14">
    <source>
        <dbReference type="Proteomes" id="UP001166674"/>
    </source>
</evidence>
<dbReference type="EMBL" id="JAATJV010146099">
    <property type="protein sequence ID" value="MBZ3870252.1"/>
    <property type="molecule type" value="Genomic_DNA"/>
</dbReference>
<proteinExistence type="predicted"/>
<dbReference type="AlphaFoldDB" id="A0AA41MEA0"/>
<dbReference type="InterPro" id="IPR003597">
    <property type="entry name" value="Ig_C1-set"/>
</dbReference>
<dbReference type="PANTHER" id="PTHR16675:SF154">
    <property type="entry name" value="MHC CLASS I POLYPEPTIDE-RELATED SEQUENCE A-RELATED"/>
    <property type="match status" value="1"/>
</dbReference>
<evidence type="ECO:0000313" key="13">
    <source>
        <dbReference type="EMBL" id="MBZ3870252.1"/>
    </source>
</evidence>
<dbReference type="InterPro" id="IPR008560">
    <property type="entry name" value="DUF842_euk"/>
</dbReference>
<dbReference type="Gene3D" id="2.60.40.10">
    <property type="entry name" value="Immunoglobulins"/>
    <property type="match status" value="1"/>
</dbReference>
<gene>
    <name evidence="13" type="ORF">SUZIE_107010</name>
</gene>
<feature type="signal peptide" evidence="11">
    <location>
        <begin position="1"/>
        <end position="16"/>
    </location>
</feature>
<dbReference type="GO" id="GO:0009897">
    <property type="term" value="C:external side of plasma membrane"/>
    <property type="evidence" value="ECO:0007669"/>
    <property type="project" value="TreeGrafter"/>
</dbReference>
<dbReference type="FunFam" id="2.60.40.10:FF:000204">
    <property type="entry name" value="Major histocompatibility complex, class I-related protein"/>
    <property type="match status" value="1"/>
</dbReference>
<comment type="caution">
    <text evidence="13">The sequence shown here is derived from an EMBL/GenBank/DDBJ whole genome shotgun (WGS) entry which is preliminary data.</text>
</comment>
<dbReference type="InterPro" id="IPR013783">
    <property type="entry name" value="Ig-like_fold"/>
</dbReference>